<dbReference type="InterPro" id="IPR042460">
    <property type="entry name" value="DCN1-like_PONY"/>
</dbReference>
<gene>
    <name evidence="4" type="primary">DCN1</name>
    <name evidence="4" type="ORF">MNAN1_001695</name>
</gene>
<accession>A0AAF0J766</accession>
<dbReference type="InterPro" id="IPR014764">
    <property type="entry name" value="DCN-prot"/>
</dbReference>
<dbReference type="Pfam" id="PF14555">
    <property type="entry name" value="UBA_4"/>
    <property type="match status" value="1"/>
</dbReference>
<dbReference type="Gene3D" id="1.10.8.10">
    <property type="entry name" value="DNA helicase RuvA subunit, C-terminal domain"/>
    <property type="match status" value="1"/>
</dbReference>
<dbReference type="PANTHER" id="PTHR12281:SF31">
    <property type="entry name" value="DCN1-LIKE PROTEIN 3"/>
    <property type="match status" value="1"/>
</dbReference>
<dbReference type="CDD" id="cd14273">
    <property type="entry name" value="UBA_TAP-C_like"/>
    <property type="match status" value="1"/>
</dbReference>
<dbReference type="Pfam" id="PF03556">
    <property type="entry name" value="Cullin_binding"/>
    <property type="match status" value="1"/>
</dbReference>
<evidence type="ECO:0000256" key="1">
    <source>
        <dbReference type="ARBA" id="ARBA00022786"/>
    </source>
</evidence>
<dbReference type="SUPFAM" id="SSF46934">
    <property type="entry name" value="UBA-like"/>
    <property type="match status" value="1"/>
</dbReference>
<reference evidence="4" key="1">
    <citation type="submission" date="2023-03" db="EMBL/GenBank/DDBJ databases">
        <title>Mating type loci evolution in Malassezia.</title>
        <authorList>
            <person name="Coelho M.A."/>
        </authorList>
    </citation>
    <scope>NUCLEOTIDE SEQUENCE</scope>
    <source>
        <strain evidence="4">CBS 9557</strain>
    </source>
</reference>
<sequence length="306" mass="34335">MVSKASRSVLAQRFCAVTNAQPDVAHAYLKAHNSRLELAIDAYFAAQRQDPVSRLSAQQEKEARSQLTRQFDRLQDDLDPNLISSNGSLTLLEELGIDSASVDVLPLSFYLASPTLGQFHRSDYVNGWLRMGVGASPIADQADLLTQQRQCMAQVMEAFHADAPVLPPFPPNDQAPSKKGLYTAVYEYTFTFVRSEGQKNLPVDLALTFWELLLPHAPIYDADGSKAAAGQPSFTPAQWELWKRFLTTASHLRVISKDTWTQFLSFLREIDPHFETHDFEAAWPSVMDEFVTWVQEQRKLGALSSD</sequence>
<proteinExistence type="predicted"/>
<dbReference type="GO" id="GO:0016874">
    <property type="term" value="F:ligase activity"/>
    <property type="evidence" value="ECO:0007669"/>
    <property type="project" value="UniProtKB-KW"/>
</dbReference>
<dbReference type="Gene3D" id="1.10.238.200">
    <property type="entry name" value="Cullin, PONY binding domain"/>
    <property type="match status" value="1"/>
</dbReference>
<dbReference type="AlphaFoldDB" id="A0AAF0J766"/>
<protein>
    <recommendedName>
        <fullName evidence="2">Defective in cullin neddylation protein</fullName>
    </recommendedName>
</protein>
<dbReference type="InterPro" id="IPR005176">
    <property type="entry name" value="PONY_dom"/>
</dbReference>
<comment type="function">
    <text evidence="2">Neddylation of cullins play an essential role in the regulation of SCF-type complexes activity.</text>
</comment>
<evidence type="ECO:0000313" key="5">
    <source>
        <dbReference type="Proteomes" id="UP001213623"/>
    </source>
</evidence>
<dbReference type="PANTHER" id="PTHR12281">
    <property type="entry name" value="RP42 RELATED"/>
    <property type="match status" value="1"/>
</dbReference>
<dbReference type="Gene3D" id="1.10.238.10">
    <property type="entry name" value="EF-hand"/>
    <property type="match status" value="1"/>
</dbReference>
<dbReference type="PROSITE" id="PS51229">
    <property type="entry name" value="DCUN1"/>
    <property type="match status" value="1"/>
</dbReference>
<dbReference type="GO" id="GO:0097602">
    <property type="term" value="F:cullin family protein binding"/>
    <property type="evidence" value="ECO:0007669"/>
    <property type="project" value="TreeGrafter"/>
</dbReference>
<dbReference type="EMBL" id="CP119894">
    <property type="protein sequence ID" value="WFD26710.1"/>
    <property type="molecule type" value="Genomic_DNA"/>
</dbReference>
<evidence type="ECO:0000313" key="4">
    <source>
        <dbReference type="EMBL" id="WFD26710.1"/>
    </source>
</evidence>
<dbReference type="GO" id="GO:0000151">
    <property type="term" value="C:ubiquitin ligase complex"/>
    <property type="evidence" value="ECO:0007669"/>
    <property type="project" value="TreeGrafter"/>
</dbReference>
<keyword evidence="5" id="KW-1185">Reference proteome</keyword>
<feature type="domain" description="DCUN1" evidence="3">
    <location>
        <begin position="62"/>
        <end position="295"/>
    </location>
</feature>
<dbReference type="InterPro" id="IPR009060">
    <property type="entry name" value="UBA-like_sf"/>
</dbReference>
<dbReference type="GO" id="GO:0032182">
    <property type="term" value="F:ubiquitin-like protein binding"/>
    <property type="evidence" value="ECO:0007669"/>
    <property type="project" value="TreeGrafter"/>
</dbReference>
<name>A0AAF0J766_9BASI</name>
<evidence type="ECO:0000259" key="3">
    <source>
        <dbReference type="PROSITE" id="PS51229"/>
    </source>
</evidence>
<keyword evidence="4" id="KW-0436">Ligase</keyword>
<organism evidence="4 5">
    <name type="scientific">Malassezia nana</name>
    <dbReference type="NCBI Taxonomy" id="180528"/>
    <lineage>
        <taxon>Eukaryota</taxon>
        <taxon>Fungi</taxon>
        <taxon>Dikarya</taxon>
        <taxon>Basidiomycota</taxon>
        <taxon>Ustilaginomycotina</taxon>
        <taxon>Malasseziomycetes</taxon>
        <taxon>Malasseziales</taxon>
        <taxon>Malasseziaceae</taxon>
        <taxon>Malassezia</taxon>
    </lineage>
</organism>
<evidence type="ECO:0000256" key="2">
    <source>
        <dbReference type="RuleBase" id="RU410713"/>
    </source>
</evidence>
<keyword evidence="1" id="KW-0833">Ubl conjugation pathway</keyword>
<dbReference type="GO" id="GO:0045116">
    <property type="term" value="P:protein neddylation"/>
    <property type="evidence" value="ECO:0007669"/>
    <property type="project" value="TreeGrafter"/>
</dbReference>
<dbReference type="GO" id="GO:0031624">
    <property type="term" value="F:ubiquitin conjugating enzyme binding"/>
    <property type="evidence" value="ECO:0007669"/>
    <property type="project" value="TreeGrafter"/>
</dbReference>
<dbReference type="Proteomes" id="UP001213623">
    <property type="component" value="Chromosome 3"/>
</dbReference>